<name>A0A495IL08_9MICO</name>
<dbReference type="Proteomes" id="UP000280008">
    <property type="component" value="Unassembled WGS sequence"/>
</dbReference>
<reference evidence="1 2" key="1">
    <citation type="submission" date="2018-10" db="EMBL/GenBank/DDBJ databases">
        <title>Sequencing the genomes of 1000 actinobacteria strains.</title>
        <authorList>
            <person name="Klenk H.-P."/>
        </authorList>
    </citation>
    <scope>NUCLEOTIDE SEQUENCE [LARGE SCALE GENOMIC DNA]</scope>
    <source>
        <strain evidence="1 2">DSM 17894</strain>
    </source>
</reference>
<dbReference type="SUPFAM" id="SSF140453">
    <property type="entry name" value="EsxAB dimer-like"/>
    <property type="match status" value="1"/>
</dbReference>
<dbReference type="RefSeq" id="WP_121371387.1">
    <property type="nucleotide sequence ID" value="NZ_RBKS01000001.1"/>
</dbReference>
<dbReference type="InterPro" id="IPR010310">
    <property type="entry name" value="T7SS_ESAT-6-like"/>
</dbReference>
<proteinExistence type="predicted"/>
<protein>
    <submittedName>
        <fullName evidence="1">WXG100 family type VII secretion target</fullName>
    </submittedName>
</protein>
<evidence type="ECO:0000313" key="1">
    <source>
        <dbReference type="EMBL" id="RKR76410.1"/>
    </source>
</evidence>
<dbReference type="AlphaFoldDB" id="A0A495IL08"/>
<dbReference type="Gene3D" id="1.10.287.1060">
    <property type="entry name" value="ESAT-6-like"/>
    <property type="match status" value="1"/>
</dbReference>
<comment type="caution">
    <text evidence="1">The sequence shown here is derived from an EMBL/GenBank/DDBJ whole genome shotgun (WGS) entry which is preliminary data.</text>
</comment>
<dbReference type="Pfam" id="PF06013">
    <property type="entry name" value="WXG100"/>
    <property type="match status" value="1"/>
</dbReference>
<dbReference type="OrthoDB" id="4554345at2"/>
<sequence>MAGYEVDLDRLAAVQRDVQALVEHCALLRSEIDATARALTETDWTGDASATFAELQQQWAAGAATIHAGLDVMAANASTGHANYSAVQAANARLWGV</sequence>
<dbReference type="EMBL" id="RBKS01000001">
    <property type="protein sequence ID" value="RKR76410.1"/>
    <property type="molecule type" value="Genomic_DNA"/>
</dbReference>
<keyword evidence="2" id="KW-1185">Reference proteome</keyword>
<organism evidence="1 2">
    <name type="scientific">Frondihabitans australicus</name>
    <dbReference type="NCBI Taxonomy" id="386892"/>
    <lineage>
        <taxon>Bacteria</taxon>
        <taxon>Bacillati</taxon>
        <taxon>Actinomycetota</taxon>
        <taxon>Actinomycetes</taxon>
        <taxon>Micrococcales</taxon>
        <taxon>Microbacteriaceae</taxon>
        <taxon>Frondihabitans</taxon>
    </lineage>
</organism>
<gene>
    <name evidence="1" type="ORF">C8E83_3583</name>
</gene>
<dbReference type="InterPro" id="IPR036689">
    <property type="entry name" value="ESAT-6-like_sf"/>
</dbReference>
<accession>A0A495IL08</accession>
<evidence type="ECO:0000313" key="2">
    <source>
        <dbReference type="Proteomes" id="UP000280008"/>
    </source>
</evidence>